<comment type="caution">
    <text evidence="1">The sequence shown here is derived from an EMBL/GenBank/DDBJ whole genome shotgun (WGS) entry which is preliminary data.</text>
</comment>
<reference evidence="1 2" key="1">
    <citation type="submission" date="2014-04" db="EMBL/GenBank/DDBJ databases">
        <title>Genome assembly of Hyalangium minutum DSM 14724.</title>
        <authorList>
            <person name="Sharma G."/>
            <person name="Subramanian S."/>
        </authorList>
    </citation>
    <scope>NUCLEOTIDE SEQUENCE [LARGE SCALE GENOMIC DNA]</scope>
    <source>
        <strain evidence="1 2">DSM 14724</strain>
    </source>
</reference>
<name>A0A085WEF5_9BACT</name>
<accession>A0A085WEF5</accession>
<evidence type="ECO:0000313" key="2">
    <source>
        <dbReference type="Proteomes" id="UP000028725"/>
    </source>
</evidence>
<keyword evidence="2" id="KW-1185">Reference proteome</keyword>
<dbReference type="AlphaFoldDB" id="A0A085WEF5"/>
<proteinExistence type="predicted"/>
<gene>
    <name evidence="1" type="ORF">DB31_1133</name>
</gene>
<protein>
    <submittedName>
        <fullName evidence="1">Uncharacterized protein</fullName>
    </submittedName>
</protein>
<dbReference type="Proteomes" id="UP000028725">
    <property type="component" value="Unassembled WGS sequence"/>
</dbReference>
<sequence>MKAAEILEALGQIEAAARVLEAAGRLPKWKKECIAKYSECQDEKWVGNCHDCLRRCQGQQKWPDDMCYDPRKRN</sequence>
<organism evidence="1 2">
    <name type="scientific">Hyalangium minutum</name>
    <dbReference type="NCBI Taxonomy" id="394096"/>
    <lineage>
        <taxon>Bacteria</taxon>
        <taxon>Pseudomonadati</taxon>
        <taxon>Myxococcota</taxon>
        <taxon>Myxococcia</taxon>
        <taxon>Myxococcales</taxon>
        <taxon>Cystobacterineae</taxon>
        <taxon>Archangiaceae</taxon>
        <taxon>Hyalangium</taxon>
    </lineage>
</organism>
<dbReference type="EMBL" id="JMCB01000011">
    <property type="protein sequence ID" value="KFE66068.1"/>
    <property type="molecule type" value="Genomic_DNA"/>
</dbReference>
<evidence type="ECO:0000313" key="1">
    <source>
        <dbReference type="EMBL" id="KFE66068.1"/>
    </source>
</evidence>